<comment type="caution">
    <text evidence="3">The sequence shown here is derived from an EMBL/GenBank/DDBJ whole genome shotgun (WGS) entry which is preliminary data.</text>
</comment>
<feature type="compositionally biased region" description="Polar residues" evidence="1">
    <location>
        <begin position="7"/>
        <end position="24"/>
    </location>
</feature>
<evidence type="ECO:0000313" key="4">
    <source>
        <dbReference type="Proteomes" id="UP001210925"/>
    </source>
</evidence>
<protein>
    <submittedName>
        <fullName evidence="3">Uncharacterized protein</fullName>
    </submittedName>
</protein>
<proteinExistence type="predicted"/>
<evidence type="ECO:0000313" key="3">
    <source>
        <dbReference type="EMBL" id="KAJ3255079.1"/>
    </source>
</evidence>
<keyword evidence="2" id="KW-0812">Transmembrane</keyword>
<feature type="region of interest" description="Disordered" evidence="1">
    <location>
        <begin position="1"/>
        <end position="24"/>
    </location>
</feature>
<keyword evidence="2" id="KW-0472">Membrane</keyword>
<gene>
    <name evidence="3" type="ORF">HK103_006622</name>
</gene>
<feature type="transmembrane region" description="Helical" evidence="2">
    <location>
        <begin position="183"/>
        <end position="206"/>
    </location>
</feature>
<accession>A0AAD5UDG9</accession>
<keyword evidence="2" id="KW-1133">Transmembrane helix</keyword>
<evidence type="ECO:0000256" key="2">
    <source>
        <dbReference type="SAM" id="Phobius"/>
    </source>
</evidence>
<dbReference type="EMBL" id="JADGKB010000072">
    <property type="protein sequence ID" value="KAJ3255079.1"/>
    <property type="molecule type" value="Genomic_DNA"/>
</dbReference>
<dbReference type="AlphaFoldDB" id="A0AAD5UDG9"/>
<dbReference type="Proteomes" id="UP001210925">
    <property type="component" value="Unassembled WGS sequence"/>
</dbReference>
<name>A0AAD5UDG9_9FUNG</name>
<feature type="compositionally biased region" description="Polar residues" evidence="1">
    <location>
        <begin position="85"/>
        <end position="105"/>
    </location>
</feature>
<evidence type="ECO:0000256" key="1">
    <source>
        <dbReference type="SAM" id="MobiDB-lite"/>
    </source>
</evidence>
<reference evidence="3" key="1">
    <citation type="submission" date="2020-05" db="EMBL/GenBank/DDBJ databases">
        <title>Phylogenomic resolution of chytrid fungi.</title>
        <authorList>
            <person name="Stajich J.E."/>
            <person name="Amses K."/>
            <person name="Simmons R."/>
            <person name="Seto K."/>
            <person name="Myers J."/>
            <person name="Bonds A."/>
            <person name="Quandt C.A."/>
            <person name="Barry K."/>
            <person name="Liu P."/>
            <person name="Grigoriev I."/>
            <person name="Longcore J.E."/>
            <person name="James T.Y."/>
        </authorList>
    </citation>
    <scope>NUCLEOTIDE SEQUENCE</scope>
    <source>
        <strain evidence="3">PLAUS21</strain>
    </source>
</reference>
<sequence>MTAEFDTWTTSTNSASKTQPTRSFLAPTLTTDHCTSSTSSIFNAESTNSLVSPTSTQFENILSLLNPTKTSSFLSSTLSSQFDSNPKSESSISQTESTAIPSSTTKQFDTAQSSITITHTTESVITYSTTSFKTPFGLITPFPSESATEVSLNTLISTTTTKYNASSSYVPLTADTSNNSVSIVLVIFGIAIPIVAIIVAAMLIYYKCRRRSRSITPELHTSRYYQKLTDESFKIPTLALNKFHEDASNDTITNLEKEETAPSITPLQPCKGTARPSSSPFANLRHLERVGGFVRLKMDSLAPEEKKSYPAKEEPQLINIKGFHSKRQTTLPTMHTLCETPQRKKPHSAEAAVGEIGQQLPYPHMIPLRESKAFVSKKTGSSVRMDNDLIIDNLEDDSTLPPVFQITKKIEKKRLAPLDVQK</sequence>
<keyword evidence="4" id="KW-1185">Reference proteome</keyword>
<organism evidence="3 4">
    <name type="scientific">Boothiomyces macroporosus</name>
    <dbReference type="NCBI Taxonomy" id="261099"/>
    <lineage>
        <taxon>Eukaryota</taxon>
        <taxon>Fungi</taxon>
        <taxon>Fungi incertae sedis</taxon>
        <taxon>Chytridiomycota</taxon>
        <taxon>Chytridiomycota incertae sedis</taxon>
        <taxon>Chytridiomycetes</taxon>
        <taxon>Rhizophydiales</taxon>
        <taxon>Terramycetaceae</taxon>
        <taxon>Boothiomyces</taxon>
    </lineage>
</organism>
<feature type="region of interest" description="Disordered" evidence="1">
    <location>
        <begin position="80"/>
        <end position="105"/>
    </location>
</feature>